<evidence type="ECO:0000256" key="5">
    <source>
        <dbReference type="SAM" id="MobiDB-lite"/>
    </source>
</evidence>
<feature type="region of interest" description="Disordered" evidence="5">
    <location>
        <begin position="835"/>
        <end position="858"/>
    </location>
</feature>
<sequence length="1861" mass="207907">MAAVQCTKCMAERKGFRRELDSWRHRLIHYVGLESILEGIYGPILLRDLNLFVDCEPDEVDDWSAEGSLSQCSFCNLPLEKLNDQVPAAVSPLSSPSDYSPCQTSTISESSQSAHKFLQAVFHQKDATLDCDPKIPLVAQELMKKMIHQFAVEYASKCLLLTTTNGVTRPSSPLSETSDAPLDLTVNRTFEERESEPETDGVLDLSNRNSASSATSSNHNASGSWLPSVTEEGRVVGQRGTKFHQRSALNAVLRSLCRAHQSLLYQILKLAHQEKLLSFQNHSPIGQTESHRCHCVNPQVDIKRHSVPLKECKAHNHKLYWPSGDCDHQSYCSAPYHLGASESSCSLHHHPYKDCNSESQQGSGYCCGQRCRGQICPALCSKKVHCNSCQSHAADCTNILRSNALSPLLSESLLCTSSSRLCSSVCHKQHQSLSCSCYPTHICLTTIRTRAERGFGDRDSPGTVLNRDRSPSPPRLSPIPQDISKKMNEKPPSLSYHTQGEEADLIVKNSQGSACHIAASVDAATDTEPQCKSVGHNQAEQNPGGSSLQDVVNRFTRKLETITSLDKDPTLVSTAVYVSEEESQFPSTSQPFHADAHLTEIITTVLHTGSASDYNLSELFNRHHNKEPKSPNTRSRRRQEIQIAIATPANDAYARRNTLAIKRNFAMLDPSYNRRKGTPAKKVRLKKENMPVPTSVTSSDPDLFKEASKRKSEATVELVKNHGINEGTQCTISAESDRDKAKAEIKAMMVTDELQTVKEERAGSLCFGTGEPAISNIRHAPEMQNTCEKQVLKDDHVQTQPVSMSPSSVTKSPSFCTEGCGWSPEEATSVQNFDIDSSPDKGAHSPVNEEQKCKSHQFRGVRKSVRNIVPPQRLSSYITWPAPIFHALSVETDGTQAKLESKPPFYPLEHKGNLTFEPKPTEPSELMSTQSKGKCQVLQQTMAIDKDSSQMNDPERKMNISDNPSYGRLRSSTRRLQALGMLQNALNVSSSPSPKAQYVSPIKLMFVSPVKDQEGIKYSLKSAGSGSSLQTEEVFDPCVESSWSGTPQKHKSQSKEHTVSPTKTSPSPAKAVTSRTSSPAKSPKSPKCQTSPRSATSSPKTSARTSGDSTPSKRLSESENQRSPRELVSLCETTPPKRRPGRPRKLGPRLEQKVKRPIGRPRKQKHADVVTESQSLNGKCSTTEDVTKNLKITVLYGRSRRNKRVVSEGFDQLQTDFINACQAVDLKSDLGFSLDCSRRSSGIIKLCREELNFVSPANEPTPHSMSSIKTQRQNENAPSRKPGRPAKIKISGISVTVTTASPRRRQIQIVKETRILPKTQPPKEALLPESAKEPFIGSSQLPIKNSQGEVIETKNRNKYELTNQTTALRHSIRERKPSIHLLHAVATSTFRYSKYSHALLCNERRQEEQQVSAETQPLKRQPCRRERENTSQDLNKVAKISLDSIFSPRKTVRWWAASAEENTMNQELARRIRVISETWVADAPNEQDKEVVHDSNLDTKGSSPVTRKSKKSSVRALFDCSPNEPRSCSIQQICSWFMQTTETQSLAIVKKASSRNPYEVMHFPRSANKKSVSHSPQAERLRKHVKKFAKTMPKSPLQHQQAQLRLRKKKKAHQIHRLFVSSLPVGKHNRGVMWWRFSLSAQFRATLFRVRRRFLTLRERQRWQKWKGKKKNKRITASSNKAMANHKALHRSAKHQLSNSLWKSSPTCSVDQTMKYVDVHKEQKLSSKAWSPEKLKECRVFLRKINSPDNKSAEEEGDSCTVTLDNGSPSTDLFEGKETDLEGVSKAVRNGRKRSLNNSAYSRKLSDLAPQSLPKGKERGKHKRSVVAFPEIPQPPPAKVLRQSRMRGLTGPRWCDFVFET</sequence>
<evidence type="ECO:0000256" key="2">
    <source>
        <dbReference type="ARBA" id="ARBA00023125"/>
    </source>
</evidence>
<feature type="compositionally biased region" description="Basic residues" evidence="5">
    <location>
        <begin position="1155"/>
        <end position="1165"/>
    </location>
</feature>
<keyword evidence="4" id="KW-0539">Nucleus</keyword>
<dbReference type="Pfam" id="PF15090">
    <property type="entry name" value="DUF4553"/>
    <property type="match status" value="1"/>
</dbReference>
<keyword evidence="7" id="KW-1185">Reference proteome</keyword>
<evidence type="ECO:0000256" key="4">
    <source>
        <dbReference type="ARBA" id="ARBA00023242"/>
    </source>
</evidence>
<feature type="region of interest" description="Disordered" evidence="5">
    <location>
        <begin position="454"/>
        <end position="496"/>
    </location>
</feature>
<feature type="compositionally biased region" description="Basic residues" evidence="5">
    <location>
        <begin position="1136"/>
        <end position="1147"/>
    </location>
</feature>
<dbReference type="InterPro" id="IPR028104">
    <property type="entry name" value="DUF4553"/>
</dbReference>
<keyword evidence="2" id="KW-0238">DNA-binding</keyword>
<feature type="compositionally biased region" description="Polar residues" evidence="5">
    <location>
        <begin position="1760"/>
        <end position="1771"/>
    </location>
</feature>
<feature type="region of interest" description="Disordered" evidence="5">
    <location>
        <begin position="1485"/>
        <end position="1513"/>
    </location>
</feature>
<feature type="region of interest" description="Disordered" evidence="5">
    <location>
        <begin position="1407"/>
        <end position="1430"/>
    </location>
</feature>
<proteinExistence type="predicted"/>
<feature type="region of interest" description="Disordered" evidence="5">
    <location>
        <begin position="1255"/>
        <end position="1287"/>
    </location>
</feature>
<dbReference type="PANTHER" id="PTHR21545:SF10">
    <property type="entry name" value="LIGAND-DEPENDENT NUCLEAR RECEPTOR COREPRESSOR-LIKE PROTEIN"/>
    <property type="match status" value="1"/>
</dbReference>
<dbReference type="Proteomes" id="UP001352852">
    <property type="component" value="Unassembled WGS sequence"/>
</dbReference>
<feature type="region of interest" description="Disordered" evidence="5">
    <location>
        <begin position="189"/>
        <end position="226"/>
    </location>
</feature>
<comment type="caution">
    <text evidence="6">The sequence shown here is derived from an EMBL/GenBank/DDBJ whole genome shotgun (WGS) entry which is preliminary data.</text>
</comment>
<feature type="region of interest" description="Disordered" evidence="5">
    <location>
        <begin position="1749"/>
        <end position="1842"/>
    </location>
</feature>
<feature type="compositionally biased region" description="Polar residues" evidence="5">
    <location>
        <begin position="1261"/>
        <end position="1277"/>
    </location>
</feature>
<feature type="compositionally biased region" description="Basic and acidic residues" evidence="5">
    <location>
        <begin position="947"/>
        <end position="959"/>
    </location>
</feature>
<keyword evidence="3" id="KW-0804">Transcription</keyword>
<feature type="region of interest" description="Disordered" evidence="5">
    <location>
        <begin position="1039"/>
        <end position="1174"/>
    </location>
</feature>
<evidence type="ECO:0000256" key="1">
    <source>
        <dbReference type="ARBA" id="ARBA00023015"/>
    </source>
</evidence>
<keyword evidence="1" id="KW-0805">Transcription regulation</keyword>
<name>A0ABU7CZ47_9TELE</name>
<feature type="compositionally biased region" description="Polar residues" evidence="5">
    <location>
        <begin position="1088"/>
        <end position="1113"/>
    </location>
</feature>
<reference evidence="6 7" key="1">
    <citation type="submission" date="2021-06" db="EMBL/GenBank/DDBJ databases">
        <authorList>
            <person name="Palmer J.M."/>
        </authorList>
    </citation>
    <scope>NUCLEOTIDE SEQUENCE [LARGE SCALE GENOMIC DNA]</scope>
    <source>
        <strain evidence="6 7">CL_MEX2019</strain>
        <tissue evidence="6">Muscle</tissue>
    </source>
</reference>
<evidence type="ECO:0000256" key="3">
    <source>
        <dbReference type="ARBA" id="ARBA00023163"/>
    </source>
</evidence>
<feature type="compositionally biased region" description="Basic and acidic residues" evidence="5">
    <location>
        <begin position="454"/>
        <end position="470"/>
    </location>
</feature>
<dbReference type="PANTHER" id="PTHR21545">
    <property type="entry name" value="TRANSCRIPTION FACTOR MLR1/2"/>
    <property type="match status" value="1"/>
</dbReference>
<feature type="compositionally biased region" description="Low complexity" evidence="5">
    <location>
        <begin position="206"/>
        <end position="224"/>
    </location>
</feature>
<evidence type="ECO:0008006" key="8">
    <source>
        <dbReference type="Google" id="ProtNLM"/>
    </source>
</evidence>
<accession>A0ABU7CZ47</accession>
<organism evidence="6 7">
    <name type="scientific">Characodon lateralis</name>
    <dbReference type="NCBI Taxonomy" id="208331"/>
    <lineage>
        <taxon>Eukaryota</taxon>
        <taxon>Metazoa</taxon>
        <taxon>Chordata</taxon>
        <taxon>Craniata</taxon>
        <taxon>Vertebrata</taxon>
        <taxon>Euteleostomi</taxon>
        <taxon>Actinopterygii</taxon>
        <taxon>Neopterygii</taxon>
        <taxon>Teleostei</taxon>
        <taxon>Neoteleostei</taxon>
        <taxon>Acanthomorphata</taxon>
        <taxon>Ovalentaria</taxon>
        <taxon>Atherinomorphae</taxon>
        <taxon>Cyprinodontiformes</taxon>
        <taxon>Goodeidae</taxon>
        <taxon>Characodon</taxon>
    </lineage>
</organism>
<gene>
    <name evidence="6" type="ORF">CHARACLAT_005672</name>
</gene>
<feature type="compositionally biased region" description="Basic and acidic residues" evidence="5">
    <location>
        <begin position="1486"/>
        <end position="1497"/>
    </location>
</feature>
<dbReference type="EMBL" id="JAHUTJ010008477">
    <property type="protein sequence ID" value="MED6266788.1"/>
    <property type="molecule type" value="Genomic_DNA"/>
</dbReference>
<evidence type="ECO:0000313" key="7">
    <source>
        <dbReference type="Proteomes" id="UP001352852"/>
    </source>
</evidence>
<protein>
    <recommendedName>
        <fullName evidence="8">Ligand-dependent nuclear receptor corepressor-like protein</fullName>
    </recommendedName>
</protein>
<feature type="compositionally biased region" description="Basic and acidic residues" evidence="5">
    <location>
        <begin position="838"/>
        <end position="853"/>
    </location>
</feature>
<feature type="region of interest" description="Disordered" evidence="5">
    <location>
        <begin position="947"/>
        <end position="968"/>
    </location>
</feature>
<feature type="compositionally biased region" description="Basic and acidic residues" evidence="5">
    <location>
        <begin position="1114"/>
        <end position="1125"/>
    </location>
</feature>
<feature type="region of interest" description="Disordered" evidence="5">
    <location>
        <begin position="528"/>
        <end position="548"/>
    </location>
</feature>
<evidence type="ECO:0000313" key="6">
    <source>
        <dbReference type="EMBL" id="MED6266788.1"/>
    </source>
</evidence>
<feature type="compositionally biased region" description="Low complexity" evidence="5">
    <location>
        <begin position="1077"/>
        <end position="1087"/>
    </location>
</feature>